<dbReference type="GO" id="GO:0005096">
    <property type="term" value="F:GTPase activator activity"/>
    <property type="evidence" value="ECO:0007669"/>
    <property type="project" value="TreeGrafter"/>
</dbReference>
<dbReference type="PROSITE" id="PS01159">
    <property type="entry name" value="WW_DOMAIN_1"/>
    <property type="match status" value="2"/>
</dbReference>
<dbReference type="SMART" id="SM00139">
    <property type="entry name" value="MyTH4"/>
    <property type="match status" value="1"/>
</dbReference>
<feature type="region of interest" description="Disordered" evidence="1">
    <location>
        <begin position="444"/>
        <end position="472"/>
    </location>
</feature>
<dbReference type="CDD" id="cd00201">
    <property type="entry name" value="WW"/>
    <property type="match status" value="1"/>
</dbReference>
<dbReference type="SMART" id="SM00324">
    <property type="entry name" value="RhoGAP"/>
    <property type="match status" value="1"/>
</dbReference>
<dbReference type="Gene3D" id="1.25.40.530">
    <property type="entry name" value="MyTH4 domain"/>
    <property type="match status" value="1"/>
</dbReference>
<evidence type="ECO:0000256" key="1">
    <source>
        <dbReference type="SAM" id="MobiDB-lite"/>
    </source>
</evidence>
<proteinExistence type="predicted"/>
<dbReference type="SUPFAM" id="SSF48350">
    <property type="entry name" value="GTPase activation domain, GAP"/>
    <property type="match status" value="1"/>
</dbReference>
<dbReference type="Gene3D" id="2.20.70.10">
    <property type="match status" value="1"/>
</dbReference>
<dbReference type="FunFam" id="1.10.555.10:FF:000045">
    <property type="entry name" value="RhoGAP domain containing protein"/>
    <property type="match status" value="1"/>
</dbReference>
<dbReference type="GO" id="GO:0005856">
    <property type="term" value="C:cytoskeleton"/>
    <property type="evidence" value="ECO:0007669"/>
    <property type="project" value="InterPro"/>
</dbReference>
<dbReference type="PROSITE" id="PS50020">
    <property type="entry name" value="WW_DOMAIN_2"/>
    <property type="match status" value="1"/>
</dbReference>
<dbReference type="PANTHER" id="PTHR45876">
    <property type="entry name" value="FI04035P"/>
    <property type="match status" value="1"/>
</dbReference>
<protein>
    <recommendedName>
        <fullName evidence="7">RhoGAP-domain-containing protein</fullName>
    </recommendedName>
</protein>
<evidence type="ECO:0000259" key="3">
    <source>
        <dbReference type="PROSITE" id="PS50238"/>
    </source>
</evidence>
<dbReference type="GO" id="GO:0007165">
    <property type="term" value="P:signal transduction"/>
    <property type="evidence" value="ECO:0007669"/>
    <property type="project" value="InterPro"/>
</dbReference>
<feature type="compositionally biased region" description="Low complexity" evidence="1">
    <location>
        <begin position="197"/>
        <end position="206"/>
    </location>
</feature>
<dbReference type="Gene3D" id="1.10.555.10">
    <property type="entry name" value="Rho GTPase activation protein"/>
    <property type="match status" value="1"/>
</dbReference>
<organism evidence="5 6">
    <name type="scientific">Dioszegia hungarica</name>
    <dbReference type="NCBI Taxonomy" id="4972"/>
    <lineage>
        <taxon>Eukaryota</taxon>
        <taxon>Fungi</taxon>
        <taxon>Dikarya</taxon>
        <taxon>Basidiomycota</taxon>
        <taxon>Agaricomycotina</taxon>
        <taxon>Tremellomycetes</taxon>
        <taxon>Tremellales</taxon>
        <taxon>Bulleribasidiaceae</taxon>
        <taxon>Dioszegia</taxon>
    </lineage>
</organism>
<dbReference type="PROSITE" id="PS50238">
    <property type="entry name" value="RHOGAP"/>
    <property type="match status" value="1"/>
</dbReference>
<evidence type="ECO:0008006" key="7">
    <source>
        <dbReference type="Google" id="ProtNLM"/>
    </source>
</evidence>
<feature type="domain" description="MyTH4" evidence="4">
    <location>
        <begin position="409"/>
        <end position="591"/>
    </location>
</feature>
<dbReference type="InterPro" id="IPR008936">
    <property type="entry name" value="Rho_GTPase_activation_prot"/>
</dbReference>
<accession>A0AA38LTK9</accession>
<evidence type="ECO:0000259" key="4">
    <source>
        <dbReference type="PROSITE" id="PS51016"/>
    </source>
</evidence>
<dbReference type="GeneID" id="77725069"/>
<evidence type="ECO:0000313" key="6">
    <source>
        <dbReference type="Proteomes" id="UP001164286"/>
    </source>
</evidence>
<dbReference type="InterPro" id="IPR038185">
    <property type="entry name" value="MyTH4_dom_sf"/>
</dbReference>
<dbReference type="AlphaFoldDB" id="A0AA38LTK9"/>
<name>A0AA38LTK9_9TREE</name>
<dbReference type="InterPro" id="IPR000857">
    <property type="entry name" value="MyTH4_dom"/>
</dbReference>
<feature type="domain" description="WW" evidence="2">
    <location>
        <begin position="79"/>
        <end position="107"/>
    </location>
</feature>
<comment type="caution">
    <text evidence="5">The sequence shown here is derived from an EMBL/GenBank/DDBJ whole genome shotgun (WGS) entry which is preliminary data.</text>
</comment>
<dbReference type="Pfam" id="PF00620">
    <property type="entry name" value="RhoGAP"/>
    <property type="match status" value="1"/>
</dbReference>
<dbReference type="Proteomes" id="UP001164286">
    <property type="component" value="Unassembled WGS sequence"/>
</dbReference>
<dbReference type="SUPFAM" id="SSF51045">
    <property type="entry name" value="WW domain"/>
    <property type="match status" value="1"/>
</dbReference>
<dbReference type="RefSeq" id="XP_052943316.1">
    <property type="nucleotide sequence ID" value="XM_053085868.1"/>
</dbReference>
<dbReference type="Pfam" id="PF00784">
    <property type="entry name" value="MyTH4"/>
    <property type="match status" value="1"/>
</dbReference>
<feature type="region of interest" description="Disordered" evidence="1">
    <location>
        <begin position="122"/>
        <end position="283"/>
    </location>
</feature>
<dbReference type="EMBL" id="JAKWFO010000008">
    <property type="protein sequence ID" value="KAI9633539.1"/>
    <property type="molecule type" value="Genomic_DNA"/>
</dbReference>
<dbReference type="InterPro" id="IPR001202">
    <property type="entry name" value="WW_dom"/>
</dbReference>
<dbReference type="InterPro" id="IPR000198">
    <property type="entry name" value="RhoGAP_dom"/>
</dbReference>
<reference evidence="5" key="1">
    <citation type="journal article" date="2022" name="G3 (Bethesda)">
        <title>High quality genome of the basidiomycete yeast Dioszegia hungarica PDD-24b-2 isolated from cloud water.</title>
        <authorList>
            <person name="Jarrige D."/>
            <person name="Haridas S."/>
            <person name="Bleykasten-Grosshans C."/>
            <person name="Joly M."/>
            <person name="Nadalig T."/>
            <person name="Sancelme M."/>
            <person name="Vuilleumier S."/>
            <person name="Grigoriev I.V."/>
            <person name="Amato P."/>
            <person name="Bringel F."/>
        </authorList>
    </citation>
    <scope>NUCLEOTIDE SEQUENCE</scope>
    <source>
        <strain evidence="5">PDD-24b-2</strain>
    </source>
</reference>
<dbReference type="PANTHER" id="PTHR45876:SF8">
    <property type="entry name" value="FI04035P"/>
    <property type="match status" value="1"/>
</dbReference>
<dbReference type="SMART" id="SM00456">
    <property type="entry name" value="WW"/>
    <property type="match status" value="2"/>
</dbReference>
<evidence type="ECO:0000259" key="2">
    <source>
        <dbReference type="PROSITE" id="PS50020"/>
    </source>
</evidence>
<dbReference type="GO" id="GO:0005737">
    <property type="term" value="C:cytoplasm"/>
    <property type="evidence" value="ECO:0007669"/>
    <property type="project" value="TreeGrafter"/>
</dbReference>
<keyword evidence="6" id="KW-1185">Reference proteome</keyword>
<gene>
    <name evidence="5" type="ORF">MKK02DRAFT_17953</name>
</gene>
<sequence length="808" mass="87860">MDSAATGSTDACLPEALGVKEALAQCEDPTLGWSQQFWITIADPNTGHVFFACPATGRTSWTPPQGVFIVPRQADGEWWELADESRGNRSYYYNTLTRSTQWTRPGDNQFVIPLGLIQSTATLPHNPRRSRVYSTNSADHLRPNNPASPLIRSRGQSDPPGFTRHNHGPRPPPSPRRDATRTPDAPPAPRSGARNLVVPSTTSSVTPPSPPRGASIPSQVRRTSHSSPLTPPSPETPRQLPRILSVVGEGDGEEASDREAYADNEESGNEADQSVLSGESGRTARVEARGMGTKFEGKKEQGRGFLGMLGRQGRSRTLASPISWPQHHPNTSVPVLPRGGASAPIPVNPPTMARSKRMSTGLHPLLPSAVSAEIQKLQGNGVESASAYFATRRSGLLRHKLPLDKVLEWQKQPISAPLLNTSKGPAAKEALMCFKVVQRTMGERDRPVEGARAPVRSTAQGESGVSVGGGNGGGRGEKMVVLEEIRWMIQACLAKPELKDEGYCQVIKQVTKNPNPESMVLGFQLLSVLANSFAPGTVFQPFVKSFLEGRLDSDHDGVAKMARYVLTKMAITLSRHGRGRALTIGEIEHASDAAFYPSVYGESLTKIMRDQSTSHPGEKIPVILPFLANAILQLRGLQAEGIFRIPGDGDVVAEMRSRMDRGHFQLAGMGDPHVAASLFKLWLRELEEPLIPSELYDEALSAAASTRPDQVIAFVQQLPARNRRVLLFVIAFFQIFCKDEVVAVTKMTPHNLALVLAPNILRTTSDSLVVVFNNSGFESRFVLLLLQHLDVAGVDKGYAPRLSLQMMV</sequence>
<dbReference type="PROSITE" id="PS51016">
    <property type="entry name" value="MYTH4"/>
    <property type="match status" value="1"/>
</dbReference>
<evidence type="ECO:0000313" key="5">
    <source>
        <dbReference type="EMBL" id="KAI9633539.1"/>
    </source>
</evidence>
<feature type="domain" description="Rho-GAP" evidence="3">
    <location>
        <begin position="602"/>
        <end position="793"/>
    </location>
</feature>
<dbReference type="InterPro" id="IPR036020">
    <property type="entry name" value="WW_dom_sf"/>
</dbReference>